<evidence type="ECO:0000313" key="3">
    <source>
        <dbReference type="Proteomes" id="UP000003704"/>
    </source>
</evidence>
<dbReference type="AlphaFoldDB" id="I7ZGA0"/>
<feature type="region of interest" description="Disordered" evidence="1">
    <location>
        <begin position="1"/>
        <end position="23"/>
    </location>
</feature>
<name>I7ZGA0_9GAMM</name>
<evidence type="ECO:0000256" key="1">
    <source>
        <dbReference type="SAM" id="MobiDB-lite"/>
    </source>
</evidence>
<gene>
    <name evidence="2" type="ORF">WQQ_08840</name>
</gene>
<dbReference type="STRING" id="1172194.WQQ_08840"/>
<keyword evidence="3" id="KW-1185">Reference proteome</keyword>
<sequence length="38" mass="4219">MGGDGTARHRISPRNRADGSLRGGTWLPLSIEHKWCTQ</sequence>
<dbReference type="Proteomes" id="UP000003704">
    <property type="component" value="Unassembled WGS sequence"/>
</dbReference>
<proteinExistence type="predicted"/>
<accession>I7ZGA0</accession>
<organism evidence="2 3">
    <name type="scientific">Hydrocarboniphaga effusa AP103</name>
    <dbReference type="NCBI Taxonomy" id="1172194"/>
    <lineage>
        <taxon>Bacteria</taxon>
        <taxon>Pseudomonadati</taxon>
        <taxon>Pseudomonadota</taxon>
        <taxon>Gammaproteobacteria</taxon>
        <taxon>Nevskiales</taxon>
        <taxon>Nevskiaceae</taxon>
        <taxon>Hydrocarboniphaga</taxon>
    </lineage>
</organism>
<evidence type="ECO:0000313" key="2">
    <source>
        <dbReference type="EMBL" id="EIT70747.1"/>
    </source>
</evidence>
<reference evidence="2 3" key="1">
    <citation type="journal article" date="2012" name="J. Bacteriol.">
        <title>Genome Sequence of n-Alkane-Degrading Hydrocarboniphaga effusa Strain AP103T (ATCC BAA-332T).</title>
        <authorList>
            <person name="Chang H.K."/>
            <person name="Zylstra G.J."/>
            <person name="Chae J.C."/>
        </authorList>
    </citation>
    <scope>NUCLEOTIDE SEQUENCE [LARGE SCALE GENOMIC DNA]</scope>
    <source>
        <strain evidence="2 3">AP103</strain>
    </source>
</reference>
<comment type="caution">
    <text evidence="2">The sequence shown here is derived from an EMBL/GenBank/DDBJ whole genome shotgun (WGS) entry which is preliminary data.</text>
</comment>
<protein>
    <submittedName>
        <fullName evidence="2">Uncharacterized protein</fullName>
    </submittedName>
</protein>
<dbReference type="EMBL" id="AKGD01000001">
    <property type="protein sequence ID" value="EIT70747.1"/>
    <property type="molecule type" value="Genomic_DNA"/>
</dbReference>